<reference evidence="6 7" key="1">
    <citation type="submission" date="2020-07" db="EMBL/GenBank/DDBJ databases">
        <authorList>
            <person name="Zhuang K."/>
            <person name="Ran Y."/>
        </authorList>
    </citation>
    <scope>NUCLEOTIDE SEQUENCE [LARGE SCALE GENOMIC DNA]</scope>
    <source>
        <strain evidence="6 7">WCH-YHL-001</strain>
    </source>
</reference>
<name>A0A7D6ZFB6_9NOCA</name>
<dbReference type="PRINTS" id="PR00455">
    <property type="entry name" value="HTHTETR"/>
</dbReference>
<dbReference type="PANTHER" id="PTHR30055:SF234">
    <property type="entry name" value="HTH-TYPE TRANSCRIPTIONAL REGULATOR BETI"/>
    <property type="match status" value="1"/>
</dbReference>
<sequence length="206" mass="22587">MAYDNSARTASARATRARVLTAGRTSFVKHGFTGTTIRHIAEEAGVSQETIYKAFGGKAGLLKAVYDTMLVGDDEQVPLAQRPEAQAVVAAPGPVEAMTAYAELAQMISARVDPLLRVLLASRDTDAALSSFARTIDEERRAGSVMWVRHWRDAGWLREGLEVDKAADILCALNSNEPRWFLQDRGWTADEITAWLADTLCHALLR</sequence>
<evidence type="ECO:0000256" key="3">
    <source>
        <dbReference type="ARBA" id="ARBA00023163"/>
    </source>
</evidence>
<dbReference type="PANTHER" id="PTHR30055">
    <property type="entry name" value="HTH-TYPE TRANSCRIPTIONAL REGULATOR RUTR"/>
    <property type="match status" value="1"/>
</dbReference>
<keyword evidence="2 4" id="KW-0238">DNA-binding</keyword>
<dbReference type="InterPro" id="IPR009057">
    <property type="entry name" value="Homeodomain-like_sf"/>
</dbReference>
<dbReference type="InterPro" id="IPR050109">
    <property type="entry name" value="HTH-type_TetR-like_transc_reg"/>
</dbReference>
<evidence type="ECO:0000256" key="4">
    <source>
        <dbReference type="PROSITE-ProRule" id="PRU00335"/>
    </source>
</evidence>
<feature type="DNA-binding region" description="H-T-H motif" evidence="4">
    <location>
        <begin position="36"/>
        <end position="55"/>
    </location>
</feature>
<protein>
    <submittedName>
        <fullName evidence="6">TetR/AcrR family transcriptional regulator</fullName>
    </submittedName>
</protein>
<organism evidence="6 7">
    <name type="scientific">Nocardia huaxiensis</name>
    <dbReference type="NCBI Taxonomy" id="2755382"/>
    <lineage>
        <taxon>Bacteria</taxon>
        <taxon>Bacillati</taxon>
        <taxon>Actinomycetota</taxon>
        <taxon>Actinomycetes</taxon>
        <taxon>Mycobacteriales</taxon>
        <taxon>Nocardiaceae</taxon>
        <taxon>Nocardia</taxon>
    </lineage>
</organism>
<proteinExistence type="predicted"/>
<dbReference type="Pfam" id="PF00440">
    <property type="entry name" value="TetR_N"/>
    <property type="match status" value="1"/>
</dbReference>
<keyword evidence="3" id="KW-0804">Transcription</keyword>
<keyword evidence="7" id="KW-1185">Reference proteome</keyword>
<evidence type="ECO:0000259" key="5">
    <source>
        <dbReference type="PROSITE" id="PS50977"/>
    </source>
</evidence>
<gene>
    <name evidence="6" type="ORF">H0264_27105</name>
</gene>
<dbReference type="KEGG" id="nhu:H0264_27105"/>
<dbReference type="Proteomes" id="UP000515512">
    <property type="component" value="Chromosome"/>
</dbReference>
<evidence type="ECO:0000313" key="6">
    <source>
        <dbReference type="EMBL" id="QLY28967.1"/>
    </source>
</evidence>
<dbReference type="PROSITE" id="PS50977">
    <property type="entry name" value="HTH_TETR_2"/>
    <property type="match status" value="1"/>
</dbReference>
<dbReference type="EMBL" id="CP059399">
    <property type="protein sequence ID" value="QLY28967.1"/>
    <property type="molecule type" value="Genomic_DNA"/>
</dbReference>
<dbReference type="InterPro" id="IPR001647">
    <property type="entry name" value="HTH_TetR"/>
</dbReference>
<dbReference type="GO" id="GO:0000976">
    <property type="term" value="F:transcription cis-regulatory region binding"/>
    <property type="evidence" value="ECO:0007669"/>
    <property type="project" value="TreeGrafter"/>
</dbReference>
<dbReference type="RefSeq" id="WP_181580173.1">
    <property type="nucleotide sequence ID" value="NZ_CP059399.1"/>
</dbReference>
<feature type="domain" description="HTH tetR-type" evidence="5">
    <location>
        <begin position="13"/>
        <end position="73"/>
    </location>
</feature>
<keyword evidence="1" id="KW-0805">Transcription regulation</keyword>
<accession>A0A7D6ZFB6</accession>
<dbReference type="Gene3D" id="1.10.357.10">
    <property type="entry name" value="Tetracycline Repressor, domain 2"/>
    <property type="match status" value="1"/>
</dbReference>
<evidence type="ECO:0000256" key="1">
    <source>
        <dbReference type="ARBA" id="ARBA00023015"/>
    </source>
</evidence>
<dbReference type="AlphaFoldDB" id="A0A7D6ZFB6"/>
<dbReference type="GO" id="GO:0003700">
    <property type="term" value="F:DNA-binding transcription factor activity"/>
    <property type="evidence" value="ECO:0007669"/>
    <property type="project" value="TreeGrafter"/>
</dbReference>
<evidence type="ECO:0000313" key="7">
    <source>
        <dbReference type="Proteomes" id="UP000515512"/>
    </source>
</evidence>
<dbReference type="SUPFAM" id="SSF46689">
    <property type="entry name" value="Homeodomain-like"/>
    <property type="match status" value="1"/>
</dbReference>
<evidence type="ECO:0000256" key="2">
    <source>
        <dbReference type="ARBA" id="ARBA00023125"/>
    </source>
</evidence>